<comment type="caution">
    <text evidence="3">The sequence shown here is derived from an EMBL/GenBank/DDBJ whole genome shotgun (WGS) entry which is preliminary data.</text>
</comment>
<evidence type="ECO:0000256" key="1">
    <source>
        <dbReference type="SAM" id="MobiDB-lite"/>
    </source>
</evidence>
<dbReference type="GeneID" id="301325586"/>
<dbReference type="EMBL" id="JAUSWM010000002">
    <property type="protein sequence ID" value="MDQ0482570.1"/>
    <property type="molecule type" value="Genomic_DNA"/>
</dbReference>
<dbReference type="Proteomes" id="UP001226720">
    <property type="component" value="Unassembled WGS sequence"/>
</dbReference>
<keyword evidence="2" id="KW-1133">Transmembrane helix</keyword>
<feature type="transmembrane region" description="Helical" evidence="2">
    <location>
        <begin position="12"/>
        <end position="29"/>
    </location>
</feature>
<dbReference type="RefSeq" id="WP_301550356.1">
    <property type="nucleotide sequence ID" value="NZ_JAQRMZ010000001.1"/>
</dbReference>
<sequence>MEKKKLTHRTWWIILWLVIFFPVGLYLMWKNAKWKKVTKIVVTSIIGVMAIASYTSEPDSTTVSEPATADVEAEEEKAEPEEEQIEEVSILIKNAENLVVKGETIKVTGEVTPGATLSINDKEYSVNEDGTFEAELEELELGENEFTISSSKSGMKDSSSSFTVTREMTEEEKAKIEEEKKAKEQAEKEAAAKAYQDSMTKISGTGNTASDAIELEPGFAVFESNHNGGANFIVELQDENGNSLELLINDIGSYNGKTFAQIPASGNYYLNVTADGGWNVNISQQTPPTLKNIPGTIEGNGDDVVFVDATSGNYKMTAKHSGSENFIVMLNGENLLVNEIGTYEGSQRQSLNDTGIYAFIVNADGNWRITLE</sequence>
<evidence type="ECO:0000313" key="3">
    <source>
        <dbReference type="EMBL" id="MDQ0482570.1"/>
    </source>
</evidence>
<organism evidence="3 4">
    <name type="scientific">Guptibacillus hwajinpoensis</name>
    <dbReference type="NCBI Taxonomy" id="208199"/>
    <lineage>
        <taxon>Bacteria</taxon>
        <taxon>Bacillati</taxon>
        <taxon>Bacillota</taxon>
        <taxon>Bacilli</taxon>
        <taxon>Bacillales</taxon>
        <taxon>Guptibacillaceae</taxon>
        <taxon>Guptibacillus</taxon>
    </lineage>
</organism>
<dbReference type="InterPro" id="IPR013783">
    <property type="entry name" value="Ig-like_fold"/>
</dbReference>
<proteinExistence type="predicted"/>
<feature type="compositionally biased region" description="Low complexity" evidence="1">
    <location>
        <begin position="149"/>
        <end position="161"/>
    </location>
</feature>
<dbReference type="Gene3D" id="2.60.40.10">
    <property type="entry name" value="Immunoglobulins"/>
    <property type="match status" value="1"/>
</dbReference>
<name>A0ABU0JZN5_9BACL</name>
<accession>A0ABU0JZN5</accession>
<evidence type="ECO:0000256" key="2">
    <source>
        <dbReference type="SAM" id="Phobius"/>
    </source>
</evidence>
<keyword evidence="4" id="KW-1185">Reference proteome</keyword>
<evidence type="ECO:0008006" key="5">
    <source>
        <dbReference type="Google" id="ProtNLM"/>
    </source>
</evidence>
<keyword evidence="2" id="KW-0812">Transmembrane</keyword>
<keyword evidence="2" id="KW-0472">Membrane</keyword>
<evidence type="ECO:0000313" key="4">
    <source>
        <dbReference type="Proteomes" id="UP001226720"/>
    </source>
</evidence>
<protein>
    <recommendedName>
        <fullName evidence="5">Bacterial Ig domain-containing protein</fullName>
    </recommendedName>
</protein>
<gene>
    <name evidence="3" type="ORF">QO000_001539</name>
</gene>
<feature type="region of interest" description="Disordered" evidence="1">
    <location>
        <begin position="149"/>
        <end position="169"/>
    </location>
</feature>
<reference evidence="3" key="1">
    <citation type="submission" date="2023-07" db="EMBL/GenBank/DDBJ databases">
        <title>Genomic Encyclopedia of Type Strains, Phase IV (KMG-IV): sequencing the most valuable type-strain genomes for metagenomic binning, comparative biology and taxonomic classification.</title>
        <authorList>
            <person name="Goeker M."/>
        </authorList>
    </citation>
    <scope>NUCLEOTIDE SEQUENCE [LARGE SCALE GENOMIC DNA]</scope>
    <source>
        <strain evidence="3">JSM 076093</strain>
    </source>
</reference>